<dbReference type="Proteomes" id="UP000622475">
    <property type="component" value="Unassembled WGS sequence"/>
</dbReference>
<sequence length="138" mass="15924">MNWGRGIVGGMAVFMVFILSLCFQMFRAPADEYDHQYYEKGLGYDKDYKRERQVVIDKAQPTIEHADGQLLILFTDTVNGKARFIRPSSTALDKTVIINSGQTAAIPLGHFSKGRWTLVLEWQSHNKDYLYQKEIYIK</sequence>
<dbReference type="RefSeq" id="WP_194113806.1">
    <property type="nucleotide sequence ID" value="NZ_JADFFL010000012.1"/>
</dbReference>
<organism evidence="2 3">
    <name type="scientific">Mucilaginibacter myungsuensis</name>
    <dbReference type="NCBI Taxonomy" id="649104"/>
    <lineage>
        <taxon>Bacteria</taxon>
        <taxon>Pseudomonadati</taxon>
        <taxon>Bacteroidota</taxon>
        <taxon>Sphingobacteriia</taxon>
        <taxon>Sphingobacteriales</taxon>
        <taxon>Sphingobacteriaceae</taxon>
        <taxon>Mucilaginibacter</taxon>
    </lineage>
</organism>
<keyword evidence="3" id="KW-1185">Reference proteome</keyword>
<accession>A0A929PYN9</accession>
<dbReference type="Pfam" id="PF05751">
    <property type="entry name" value="FixH"/>
    <property type="match status" value="1"/>
</dbReference>
<dbReference type="InterPro" id="IPR008620">
    <property type="entry name" value="FixH"/>
</dbReference>
<comment type="caution">
    <text evidence="2">The sequence shown here is derived from an EMBL/GenBank/DDBJ whole genome shotgun (WGS) entry which is preliminary data.</text>
</comment>
<dbReference type="EMBL" id="JADFFL010000012">
    <property type="protein sequence ID" value="MBE9664476.1"/>
    <property type="molecule type" value="Genomic_DNA"/>
</dbReference>
<dbReference type="AlphaFoldDB" id="A0A929PYN9"/>
<protein>
    <submittedName>
        <fullName evidence="2">FixH family protein</fullName>
    </submittedName>
</protein>
<evidence type="ECO:0000313" key="2">
    <source>
        <dbReference type="EMBL" id="MBE9664476.1"/>
    </source>
</evidence>
<evidence type="ECO:0000313" key="3">
    <source>
        <dbReference type="Proteomes" id="UP000622475"/>
    </source>
</evidence>
<keyword evidence="1" id="KW-1133">Transmembrane helix</keyword>
<reference evidence="2" key="1">
    <citation type="submission" date="2020-10" db="EMBL/GenBank/DDBJ databases">
        <title>Mucilaginibacter mali sp. nov., isolated from rhizosphere soil of apple orchard.</title>
        <authorList>
            <person name="Lee J.-S."/>
            <person name="Kim H.S."/>
            <person name="Kim J.-S."/>
        </authorList>
    </citation>
    <scope>NUCLEOTIDE SEQUENCE</scope>
    <source>
        <strain evidence="2">KCTC 22746</strain>
    </source>
</reference>
<gene>
    <name evidence="2" type="ORF">IRJ16_21525</name>
</gene>
<evidence type="ECO:0000256" key="1">
    <source>
        <dbReference type="SAM" id="Phobius"/>
    </source>
</evidence>
<name>A0A929PYN9_9SPHI</name>
<proteinExistence type="predicted"/>
<feature type="transmembrane region" description="Helical" evidence="1">
    <location>
        <begin position="6"/>
        <end position="26"/>
    </location>
</feature>
<keyword evidence="1" id="KW-0472">Membrane</keyword>
<keyword evidence="1" id="KW-0812">Transmembrane</keyword>